<dbReference type="InterPro" id="IPR054015">
    <property type="entry name" value="ExsA-like_N"/>
</dbReference>
<evidence type="ECO:0000313" key="3">
    <source>
        <dbReference type="Proteomes" id="UP001460202"/>
    </source>
</evidence>
<dbReference type="GeneID" id="78178400"/>
<organism evidence="2 3">
    <name type="scientific">Alistipes intestinihominis</name>
    <dbReference type="NCBI Taxonomy" id="3133172"/>
    <lineage>
        <taxon>Bacteria</taxon>
        <taxon>Pseudomonadati</taxon>
        <taxon>Bacteroidota</taxon>
        <taxon>Bacteroidia</taxon>
        <taxon>Bacteroidales</taxon>
        <taxon>Rikenellaceae</taxon>
        <taxon>Alistipes</taxon>
    </lineage>
</organism>
<name>A0ABV1H0N4_9BACT</name>
<dbReference type="RefSeq" id="WP_129649836.1">
    <property type="nucleotide sequence ID" value="NZ_JBBMFL010000027.1"/>
</dbReference>
<dbReference type="EMBL" id="JBBMFL010000027">
    <property type="protein sequence ID" value="MEQ2546241.1"/>
    <property type="molecule type" value="Genomic_DNA"/>
</dbReference>
<feature type="domain" description="ExsA-like N-terminal regulatory" evidence="1">
    <location>
        <begin position="26"/>
        <end position="155"/>
    </location>
</feature>
<dbReference type="Pfam" id="PF22200">
    <property type="entry name" value="ExsA_N"/>
    <property type="match status" value="1"/>
</dbReference>
<keyword evidence="3" id="KW-1185">Reference proteome</keyword>
<protein>
    <submittedName>
        <fullName evidence="2">AraC family transcriptional regulator</fullName>
    </submittedName>
</protein>
<proteinExistence type="predicted"/>
<evidence type="ECO:0000313" key="2">
    <source>
        <dbReference type="EMBL" id="MEQ2546241.1"/>
    </source>
</evidence>
<reference evidence="2 3" key="1">
    <citation type="submission" date="2024-03" db="EMBL/GenBank/DDBJ databases">
        <title>Human intestinal bacterial collection.</title>
        <authorList>
            <person name="Pauvert C."/>
            <person name="Hitch T.C.A."/>
            <person name="Clavel T."/>
        </authorList>
    </citation>
    <scope>NUCLEOTIDE SEQUENCE [LARGE SCALE GENOMIC DNA]</scope>
    <source>
        <strain evidence="2 3">CLA-KB-H122</strain>
    </source>
</reference>
<sequence>MDKVQNIYFFSSVCTDSYARHFFSAHSLVYLYSGQLHLQNQCGEALTVGRGECAFIGRDSYSHLYAEPDADEPCRMAFFSLTRQFLCEFYQTLDPARRKKSAKPLSALHLLPHRPEIESFFHSLLPYIRSGRELSDEVLRLKMIELSCTLLDTDKRYVPTLFDFSGTCGMNLLDLLRKEEEAEIRWRKMPNELYSKIN</sequence>
<comment type="caution">
    <text evidence="2">The sequence shown here is derived from an EMBL/GenBank/DDBJ whole genome shotgun (WGS) entry which is preliminary data.</text>
</comment>
<gene>
    <name evidence="2" type="ORF">WMO46_14945</name>
</gene>
<evidence type="ECO:0000259" key="1">
    <source>
        <dbReference type="Pfam" id="PF22200"/>
    </source>
</evidence>
<accession>A0ABV1H0N4</accession>
<dbReference type="Proteomes" id="UP001460202">
    <property type="component" value="Unassembled WGS sequence"/>
</dbReference>